<accession>A0ABS4ZEP9</accession>
<organism evidence="1 2">
    <name type="scientific">Microbacterium amylolyticum</name>
    <dbReference type="NCBI Taxonomy" id="936337"/>
    <lineage>
        <taxon>Bacteria</taxon>
        <taxon>Bacillati</taxon>
        <taxon>Actinomycetota</taxon>
        <taxon>Actinomycetes</taxon>
        <taxon>Micrococcales</taxon>
        <taxon>Microbacteriaceae</taxon>
        <taxon>Microbacterium</taxon>
    </lineage>
</organism>
<comment type="caution">
    <text evidence="1">The sequence shown here is derived from an EMBL/GenBank/DDBJ whole genome shotgun (WGS) entry which is preliminary data.</text>
</comment>
<protein>
    <submittedName>
        <fullName evidence="1">Uncharacterized protein</fullName>
    </submittedName>
</protein>
<name>A0ABS4ZEP9_9MICO</name>
<gene>
    <name evidence="1" type="ORF">JOF34_000263</name>
</gene>
<sequence>MPKVDVPVAWVESPLQLIGAAEWAAHTGVRVDLAARLATQVEETARELSVRGALFGIQDGFWGIPWRMLSAHDHWLVGDGFSGQFRLAATVLRPRRLTFLDDGLNAVSFVDALTGVRSYSRPGVAERGLSRRVAPLALDTVRMRAASGAVDIFTAFPLGAQREDRLADLGVGSVRHDFSWLRSTAPSRSLWRAELSSRIVLGTARVEDGLIPRQAYISWVREQARGGAAYLPHRRESSALVDEIAATTLARPVRIPLPVEIVLAGEGRSFDIVTLRSSAATTLRRVLAGTTSSVRELDLFAQREDAR</sequence>
<reference evidence="1 2" key="1">
    <citation type="submission" date="2021-03" db="EMBL/GenBank/DDBJ databases">
        <title>Sequencing the genomes of 1000 actinobacteria strains.</title>
        <authorList>
            <person name="Klenk H.-P."/>
        </authorList>
    </citation>
    <scope>NUCLEOTIDE SEQUENCE [LARGE SCALE GENOMIC DNA]</scope>
    <source>
        <strain evidence="1 2">DSM 24221</strain>
    </source>
</reference>
<dbReference type="RefSeq" id="WP_165132213.1">
    <property type="nucleotide sequence ID" value="NZ_CP049253.1"/>
</dbReference>
<evidence type="ECO:0000313" key="2">
    <source>
        <dbReference type="Proteomes" id="UP001519362"/>
    </source>
</evidence>
<evidence type="ECO:0000313" key="1">
    <source>
        <dbReference type="EMBL" id="MBP2435677.1"/>
    </source>
</evidence>
<dbReference type="Proteomes" id="UP001519362">
    <property type="component" value="Unassembled WGS sequence"/>
</dbReference>
<proteinExistence type="predicted"/>
<keyword evidence="2" id="KW-1185">Reference proteome</keyword>
<dbReference type="EMBL" id="JAGIOL010000001">
    <property type="protein sequence ID" value="MBP2435677.1"/>
    <property type="molecule type" value="Genomic_DNA"/>
</dbReference>